<evidence type="ECO:0000313" key="2">
    <source>
        <dbReference type="Proteomes" id="UP000182932"/>
    </source>
</evidence>
<dbReference type="AlphaFoldDB" id="A0A975ZQN7"/>
<dbReference type="GeneID" id="80820716"/>
<organism evidence="1 2">
    <name type="scientific">Marinovum algicola</name>
    <dbReference type="NCBI Taxonomy" id="42444"/>
    <lineage>
        <taxon>Bacteria</taxon>
        <taxon>Pseudomonadati</taxon>
        <taxon>Pseudomonadota</taxon>
        <taxon>Alphaproteobacteria</taxon>
        <taxon>Rhodobacterales</taxon>
        <taxon>Roseobacteraceae</taxon>
        <taxon>Marinovum</taxon>
    </lineage>
</organism>
<dbReference type="SUPFAM" id="SSF54637">
    <property type="entry name" value="Thioesterase/thiol ester dehydrase-isomerase"/>
    <property type="match status" value="1"/>
</dbReference>
<dbReference type="Proteomes" id="UP000182932">
    <property type="component" value="Unassembled WGS sequence"/>
</dbReference>
<dbReference type="PANTHER" id="PTHR12475:SF4">
    <property type="entry name" value="PROTEIN THEM6"/>
    <property type="match status" value="1"/>
</dbReference>
<dbReference type="Pfam" id="PF13279">
    <property type="entry name" value="4HBT_2"/>
    <property type="match status" value="1"/>
</dbReference>
<protein>
    <submittedName>
        <fullName evidence="1">Acyl-CoA thioesterase FadM</fullName>
    </submittedName>
</protein>
<sequence length="178" mass="20696">MYPFIRMFKELYLFRKAPRLPVTGTHVSRHRCWPWDIDFWMELNNGRTLTLYDLGRIPLAQRTGFMAVLRRRKWGLTVAGSCTRYRRRIRPFESFEMRSQAVGVDHRFVYLEQSMWKNNGECASHAMYRTAVTGPKGIVPPAELLAEIGAEGMPELPDHIKAWIAAEDARPWPPMSEG</sequence>
<dbReference type="RefSeq" id="WP_048533454.1">
    <property type="nucleotide sequence ID" value="NZ_CATLQZ010000002.1"/>
</dbReference>
<evidence type="ECO:0000313" key="1">
    <source>
        <dbReference type="EMBL" id="SEK07851.1"/>
    </source>
</evidence>
<dbReference type="Gene3D" id="3.10.129.10">
    <property type="entry name" value="Hotdog Thioesterase"/>
    <property type="match status" value="1"/>
</dbReference>
<name>A0A975ZQN7_9RHOB</name>
<gene>
    <name evidence="1" type="ORF">SAMN04487940_12531</name>
</gene>
<proteinExistence type="predicted"/>
<keyword evidence="2" id="KW-1185">Reference proteome</keyword>
<accession>A0A975ZQN7</accession>
<dbReference type="InterPro" id="IPR051490">
    <property type="entry name" value="THEM6_lcsJ_thioesterase"/>
</dbReference>
<dbReference type="EMBL" id="FNYY01000025">
    <property type="protein sequence ID" value="SEK07851.1"/>
    <property type="molecule type" value="Genomic_DNA"/>
</dbReference>
<reference evidence="1 2" key="1">
    <citation type="submission" date="2016-10" db="EMBL/GenBank/DDBJ databases">
        <authorList>
            <person name="Varghese N."/>
            <person name="Submissions S."/>
        </authorList>
    </citation>
    <scope>NUCLEOTIDE SEQUENCE [LARGE SCALE GENOMIC DNA]</scope>
    <source>
        <strain evidence="1 2">FF3</strain>
    </source>
</reference>
<comment type="caution">
    <text evidence="1">The sequence shown here is derived from an EMBL/GenBank/DDBJ whole genome shotgun (WGS) entry which is preliminary data.</text>
</comment>
<dbReference type="InterPro" id="IPR029069">
    <property type="entry name" value="HotDog_dom_sf"/>
</dbReference>
<dbReference type="PANTHER" id="PTHR12475">
    <property type="match status" value="1"/>
</dbReference>
<dbReference type="CDD" id="cd00586">
    <property type="entry name" value="4HBT"/>
    <property type="match status" value="1"/>
</dbReference>